<dbReference type="KEGG" id="tva:4774503"/>
<dbReference type="InParanoid" id="A2DSU4"/>
<organism evidence="1 2">
    <name type="scientific">Trichomonas vaginalis (strain ATCC PRA-98 / G3)</name>
    <dbReference type="NCBI Taxonomy" id="412133"/>
    <lineage>
        <taxon>Eukaryota</taxon>
        <taxon>Metamonada</taxon>
        <taxon>Parabasalia</taxon>
        <taxon>Trichomonadida</taxon>
        <taxon>Trichomonadidae</taxon>
        <taxon>Trichomonas</taxon>
    </lineage>
</organism>
<evidence type="ECO:0000313" key="1">
    <source>
        <dbReference type="EMBL" id="EAY16493.1"/>
    </source>
</evidence>
<gene>
    <name evidence="1" type="ORF">TVAG_348030</name>
</gene>
<dbReference type="Proteomes" id="UP000001542">
    <property type="component" value="Unassembled WGS sequence"/>
</dbReference>
<evidence type="ECO:0008006" key="3">
    <source>
        <dbReference type="Google" id="ProtNLM"/>
    </source>
</evidence>
<dbReference type="InterPro" id="IPR035892">
    <property type="entry name" value="C2_domain_sf"/>
</dbReference>
<reference evidence="1" key="1">
    <citation type="submission" date="2006-10" db="EMBL/GenBank/DDBJ databases">
        <authorList>
            <person name="Amadeo P."/>
            <person name="Zhao Q."/>
            <person name="Wortman J."/>
            <person name="Fraser-Liggett C."/>
            <person name="Carlton J."/>
        </authorList>
    </citation>
    <scope>NUCLEOTIDE SEQUENCE</scope>
    <source>
        <strain evidence="1">G3</strain>
    </source>
</reference>
<reference evidence="1" key="2">
    <citation type="journal article" date="2007" name="Science">
        <title>Draft genome sequence of the sexually transmitted pathogen Trichomonas vaginalis.</title>
        <authorList>
            <person name="Carlton J.M."/>
            <person name="Hirt R.P."/>
            <person name="Silva J.C."/>
            <person name="Delcher A.L."/>
            <person name="Schatz M."/>
            <person name="Zhao Q."/>
            <person name="Wortman J.R."/>
            <person name="Bidwell S.L."/>
            <person name="Alsmark U.C.M."/>
            <person name="Besteiro S."/>
            <person name="Sicheritz-Ponten T."/>
            <person name="Noel C.J."/>
            <person name="Dacks J.B."/>
            <person name="Foster P.G."/>
            <person name="Simillion C."/>
            <person name="Van de Peer Y."/>
            <person name="Miranda-Saavedra D."/>
            <person name="Barton G.J."/>
            <person name="Westrop G.D."/>
            <person name="Mueller S."/>
            <person name="Dessi D."/>
            <person name="Fiori P.L."/>
            <person name="Ren Q."/>
            <person name="Paulsen I."/>
            <person name="Zhang H."/>
            <person name="Bastida-Corcuera F.D."/>
            <person name="Simoes-Barbosa A."/>
            <person name="Brown M.T."/>
            <person name="Hayes R.D."/>
            <person name="Mukherjee M."/>
            <person name="Okumura C.Y."/>
            <person name="Schneider R."/>
            <person name="Smith A.J."/>
            <person name="Vanacova S."/>
            <person name="Villalvazo M."/>
            <person name="Haas B.J."/>
            <person name="Pertea M."/>
            <person name="Feldblyum T.V."/>
            <person name="Utterback T.R."/>
            <person name="Shu C.L."/>
            <person name="Osoegawa K."/>
            <person name="de Jong P.J."/>
            <person name="Hrdy I."/>
            <person name="Horvathova L."/>
            <person name="Zubacova Z."/>
            <person name="Dolezal P."/>
            <person name="Malik S.B."/>
            <person name="Logsdon J.M. Jr."/>
            <person name="Henze K."/>
            <person name="Gupta A."/>
            <person name="Wang C.C."/>
            <person name="Dunne R.L."/>
            <person name="Upcroft J.A."/>
            <person name="Upcroft P."/>
            <person name="White O."/>
            <person name="Salzberg S.L."/>
            <person name="Tang P."/>
            <person name="Chiu C.-H."/>
            <person name="Lee Y.-S."/>
            <person name="Embley T.M."/>
            <person name="Coombs G.H."/>
            <person name="Mottram J.C."/>
            <person name="Tachezy J."/>
            <person name="Fraser-Liggett C.M."/>
            <person name="Johnson P.J."/>
        </authorList>
    </citation>
    <scope>NUCLEOTIDE SEQUENCE [LARGE SCALE GENOMIC DNA]</scope>
    <source>
        <strain evidence="1">G3</strain>
    </source>
</reference>
<dbReference type="VEuPathDB" id="TrichDB:TVAGG3_0962550"/>
<proteinExistence type="predicted"/>
<dbReference type="VEuPathDB" id="TrichDB:TVAG_348030"/>
<dbReference type="OrthoDB" id="10502540at2759"/>
<dbReference type="AlphaFoldDB" id="A2DSU4"/>
<keyword evidence="2" id="KW-1185">Reference proteome</keyword>
<name>A2DSU4_TRIV3</name>
<protein>
    <recommendedName>
        <fullName evidence="3">C2 domain-containing protein</fullName>
    </recommendedName>
</protein>
<sequence>MIELNYNWIIDLVIKDAEIHDGVNHSNTPIWFVVIADGVPQPFSTPQVQNSKNPTWNYPARLVLKSLDISKSFLYVALCTSGPNNVNIPLCSARISLRNLPIGSPKSFKFPLMLTNKADTEACTVRCAATLSSFTPQVYLQPSINRPMMTGGMQQMGGYAQPMNRNFGYY</sequence>
<dbReference type="SUPFAM" id="SSF49562">
    <property type="entry name" value="C2 domain (Calcium/lipid-binding domain, CaLB)"/>
    <property type="match status" value="1"/>
</dbReference>
<accession>A2DSU4</accession>
<dbReference type="EMBL" id="DS113241">
    <property type="protein sequence ID" value="EAY16493.1"/>
    <property type="molecule type" value="Genomic_DNA"/>
</dbReference>
<evidence type="ECO:0000313" key="2">
    <source>
        <dbReference type="Proteomes" id="UP000001542"/>
    </source>
</evidence>
<dbReference type="SMR" id="A2DSU4"/>
<dbReference type="RefSeq" id="XP_001328716.1">
    <property type="nucleotide sequence ID" value="XM_001328681.1"/>
</dbReference>